<evidence type="ECO:0000256" key="1">
    <source>
        <dbReference type="ARBA" id="ARBA00023002"/>
    </source>
</evidence>
<feature type="non-terminal residue" evidence="3">
    <location>
        <position position="156"/>
    </location>
</feature>
<dbReference type="PANTHER" id="PTHR43818:SF11">
    <property type="entry name" value="BCDNA.GH03377"/>
    <property type="match status" value="1"/>
</dbReference>
<dbReference type="EMBL" id="DRTB01000242">
    <property type="protein sequence ID" value="HHE05051.1"/>
    <property type="molecule type" value="Genomic_DNA"/>
</dbReference>
<evidence type="ECO:0000259" key="2">
    <source>
        <dbReference type="Pfam" id="PF01408"/>
    </source>
</evidence>
<proteinExistence type="predicted"/>
<dbReference type="AlphaFoldDB" id="A0A7C5HG66"/>
<dbReference type="InterPro" id="IPR000683">
    <property type="entry name" value="Gfo/Idh/MocA-like_OxRdtase_N"/>
</dbReference>
<comment type="caution">
    <text evidence="3">The sequence shown here is derived from an EMBL/GenBank/DDBJ whole genome shotgun (WGS) entry which is preliminary data.</text>
</comment>
<dbReference type="Proteomes" id="UP000886110">
    <property type="component" value="Unassembled WGS sequence"/>
</dbReference>
<dbReference type="GO" id="GO:0000166">
    <property type="term" value="F:nucleotide binding"/>
    <property type="evidence" value="ECO:0007669"/>
    <property type="project" value="InterPro"/>
</dbReference>
<dbReference type="Gene3D" id="3.40.50.720">
    <property type="entry name" value="NAD(P)-binding Rossmann-like Domain"/>
    <property type="match status" value="1"/>
</dbReference>
<dbReference type="SUPFAM" id="SSF51735">
    <property type="entry name" value="NAD(P)-binding Rossmann-fold domains"/>
    <property type="match status" value="1"/>
</dbReference>
<feature type="domain" description="Gfo/Idh/MocA-like oxidoreductase N-terminal" evidence="2">
    <location>
        <begin position="4"/>
        <end position="122"/>
    </location>
</feature>
<dbReference type="InterPro" id="IPR050463">
    <property type="entry name" value="Gfo/Idh/MocA_oxidrdct_glycsds"/>
</dbReference>
<dbReference type="Pfam" id="PF01408">
    <property type="entry name" value="GFO_IDH_MocA"/>
    <property type="match status" value="1"/>
</dbReference>
<reference evidence="3" key="1">
    <citation type="journal article" date="2020" name="mSystems">
        <title>Genome- and Community-Level Interaction Insights into Carbon Utilization and Element Cycling Functions of Hydrothermarchaeota in Hydrothermal Sediment.</title>
        <authorList>
            <person name="Zhou Z."/>
            <person name="Liu Y."/>
            <person name="Xu W."/>
            <person name="Pan J."/>
            <person name="Luo Z.H."/>
            <person name="Li M."/>
        </authorList>
    </citation>
    <scope>NUCLEOTIDE SEQUENCE [LARGE SCALE GENOMIC DNA]</scope>
    <source>
        <strain evidence="3">HyVt-74</strain>
    </source>
</reference>
<organism evidence="3">
    <name type="scientific">candidate division WOR-3 bacterium</name>
    <dbReference type="NCBI Taxonomy" id="2052148"/>
    <lineage>
        <taxon>Bacteria</taxon>
        <taxon>Bacteria division WOR-3</taxon>
    </lineage>
</organism>
<accession>A0A7C5HG66</accession>
<dbReference type="PANTHER" id="PTHR43818">
    <property type="entry name" value="BCDNA.GH03377"/>
    <property type="match status" value="1"/>
</dbReference>
<name>A0A7C5HG66_UNCW3</name>
<gene>
    <name evidence="3" type="ORF">ENL19_03195</name>
</gene>
<evidence type="ECO:0000313" key="3">
    <source>
        <dbReference type="EMBL" id="HHE05051.1"/>
    </source>
</evidence>
<dbReference type="InterPro" id="IPR036291">
    <property type="entry name" value="NAD(P)-bd_dom_sf"/>
</dbReference>
<sequence length="156" mass="17753">MREINVGIIGTGFIGPAHIEALRRLGNINIAALADIDIDTAKVKAENLNIKKYYGDYKELLKDDSIEVVHICTPNHLHYQMAKDALEADRHVICEKPLAIKIEEALELVELAEKKKKINAVHFNVRYYPLMRQVKMMVQKGDIGRIFSIHGSYLQD</sequence>
<dbReference type="GO" id="GO:0016491">
    <property type="term" value="F:oxidoreductase activity"/>
    <property type="evidence" value="ECO:0007669"/>
    <property type="project" value="UniProtKB-KW"/>
</dbReference>
<protein>
    <submittedName>
        <fullName evidence="3">Gfo/Idh/MocA family oxidoreductase</fullName>
    </submittedName>
</protein>
<keyword evidence="1" id="KW-0560">Oxidoreductase</keyword>